<dbReference type="Pfam" id="PF18305">
    <property type="entry name" value="DNA_pol_A_exoN"/>
    <property type="match status" value="1"/>
</dbReference>
<dbReference type="PANTHER" id="PTHR47649:SF1">
    <property type="entry name" value="RIBONUCLEASE D"/>
    <property type="match status" value="1"/>
</dbReference>
<dbReference type="AlphaFoldDB" id="A0A3N4CU74"/>
<dbReference type="OrthoDB" id="144122at2"/>
<dbReference type="Gene3D" id="3.30.420.10">
    <property type="entry name" value="Ribonuclease H-like superfamily/Ribonuclease H"/>
    <property type="match status" value="1"/>
</dbReference>
<evidence type="ECO:0000256" key="1">
    <source>
        <dbReference type="SAM" id="MobiDB-lite"/>
    </source>
</evidence>
<dbReference type="Gene3D" id="1.10.150.80">
    <property type="entry name" value="HRDC domain"/>
    <property type="match status" value="2"/>
</dbReference>
<name>A0A3N4CU74_9ACTN</name>
<sequence>MNQFVEQPREPLRPLVDTPETLDACLDSLSHGTGPVAFDAERAHGHRYWPKAYLFQIRREGAGTWLIDPIALEDGAEVRLGGLVDACSDALWIIHAASQDLPCMLDVGIRPPALFDTELAGRLLGAPSVGLAALLETKLGIRLRKAHSADNWATRPLPTSWLIYAALDVDYLIELADLLRTELVAGNRIAWAEEEFIHTLRVFSTPPAPRREPWRRLSGIQGLKHPRQLAVARALWQERDLVARRRDRPPSRILADAAIIEFASGIDPESPLPDAPEFSRIPGFNTRGSGRYRANWVRAVESVGRLSPSDYPSRRPEPNGIPQPRSWERNSPERWELWKKVRADVDALAKELGIQPSLIASSAILQAFVHNWEPGSDPRTALLGAGSRNWQADLLLPLFAKHL</sequence>
<reference evidence="3" key="2">
    <citation type="submission" date="2021-03" db="EMBL/GenBank/DDBJ databases">
        <title>Human Oral Microbial Genomes.</title>
        <authorList>
            <person name="Johnston C.D."/>
            <person name="Chen T."/>
            <person name="Dewhirst F.E."/>
        </authorList>
    </citation>
    <scope>NUCLEOTIDE SEQUENCE</scope>
    <source>
        <strain evidence="3">F0714</strain>
    </source>
</reference>
<dbReference type="InterPro" id="IPR036397">
    <property type="entry name" value="RNaseH_sf"/>
</dbReference>
<dbReference type="InterPro" id="IPR002562">
    <property type="entry name" value="3'-5'_exonuclease_dom"/>
</dbReference>
<keyword evidence="5" id="KW-1185">Reference proteome</keyword>
<evidence type="ECO:0000313" key="3">
    <source>
        <dbReference type="EMBL" id="QUC09811.1"/>
    </source>
</evidence>
<dbReference type="RefSeq" id="WP_014846579.1">
    <property type="nucleotide sequence ID" value="NZ_CAURRE010000020.1"/>
</dbReference>
<dbReference type="GO" id="GO:0003676">
    <property type="term" value="F:nucleic acid binding"/>
    <property type="evidence" value="ECO:0007669"/>
    <property type="project" value="InterPro"/>
</dbReference>
<dbReference type="OMA" id="TSGMHKV"/>
<dbReference type="InterPro" id="IPR012337">
    <property type="entry name" value="RNaseH-like_sf"/>
</dbReference>
<dbReference type="GO" id="GO:0000166">
    <property type="term" value="F:nucleotide binding"/>
    <property type="evidence" value="ECO:0007669"/>
    <property type="project" value="InterPro"/>
</dbReference>
<dbReference type="GeneID" id="64406963"/>
<dbReference type="InterPro" id="IPR041605">
    <property type="entry name" value="Exo_C"/>
</dbReference>
<dbReference type="InterPro" id="IPR010997">
    <property type="entry name" value="HRDC-like_sf"/>
</dbReference>
<protein>
    <submittedName>
        <fullName evidence="3">HRDC domain-containing protein</fullName>
    </submittedName>
    <submittedName>
        <fullName evidence="4">Ribonuclease D</fullName>
        <ecNumber evidence="4">3.1.13.5</ecNumber>
    </submittedName>
</protein>
<dbReference type="InterPro" id="IPR002121">
    <property type="entry name" value="HRDC_dom"/>
</dbReference>
<dbReference type="EMBL" id="LR134406">
    <property type="protein sequence ID" value="VEH70202.1"/>
    <property type="molecule type" value="Genomic_DNA"/>
</dbReference>
<feature type="domain" description="3'-5' exonuclease" evidence="2">
    <location>
        <begin position="13"/>
        <end position="184"/>
    </location>
</feature>
<gene>
    <name evidence="4" type="primary">rnd</name>
    <name evidence="3" type="ORF">J5A53_08105</name>
    <name evidence="4" type="ORF">NCTC12967_01491</name>
</gene>
<evidence type="ECO:0000259" key="2">
    <source>
        <dbReference type="SMART" id="SM00474"/>
    </source>
</evidence>
<accession>A0A3N4CU74</accession>
<dbReference type="Pfam" id="PF01612">
    <property type="entry name" value="DNA_pol_A_exo1"/>
    <property type="match status" value="1"/>
</dbReference>
<dbReference type="Proteomes" id="UP000677180">
    <property type="component" value="Chromosome"/>
</dbReference>
<dbReference type="CDD" id="cd06142">
    <property type="entry name" value="RNaseD_exo"/>
    <property type="match status" value="1"/>
</dbReference>
<dbReference type="InterPro" id="IPR044876">
    <property type="entry name" value="HRDC_dom_sf"/>
</dbReference>
<dbReference type="Pfam" id="PF00570">
    <property type="entry name" value="HRDC"/>
    <property type="match status" value="1"/>
</dbReference>
<dbReference type="EMBL" id="CP072385">
    <property type="protein sequence ID" value="QUC09811.1"/>
    <property type="molecule type" value="Genomic_DNA"/>
</dbReference>
<dbReference type="SUPFAM" id="SSF53098">
    <property type="entry name" value="Ribonuclease H-like"/>
    <property type="match status" value="1"/>
</dbReference>
<proteinExistence type="predicted"/>
<evidence type="ECO:0000313" key="4">
    <source>
        <dbReference type="EMBL" id="VEH70202.1"/>
    </source>
</evidence>
<dbReference type="SMART" id="SM00474">
    <property type="entry name" value="35EXOc"/>
    <property type="match status" value="1"/>
</dbReference>
<dbReference type="InterPro" id="IPR051086">
    <property type="entry name" value="RNase_D-like"/>
</dbReference>
<dbReference type="PANTHER" id="PTHR47649">
    <property type="entry name" value="RIBONUCLEASE D"/>
    <property type="match status" value="1"/>
</dbReference>
<dbReference type="EC" id="3.1.13.5" evidence="4"/>
<keyword evidence="4" id="KW-0378">Hydrolase</keyword>
<evidence type="ECO:0000313" key="5">
    <source>
        <dbReference type="Proteomes" id="UP000273044"/>
    </source>
</evidence>
<dbReference type="GO" id="GO:0006139">
    <property type="term" value="P:nucleobase-containing compound metabolic process"/>
    <property type="evidence" value="ECO:0007669"/>
    <property type="project" value="InterPro"/>
</dbReference>
<reference evidence="4 5" key="1">
    <citation type="submission" date="2018-12" db="EMBL/GenBank/DDBJ databases">
        <authorList>
            <consortium name="Pathogen Informatics"/>
        </authorList>
    </citation>
    <scope>NUCLEOTIDE SEQUENCE [LARGE SCALE GENOMIC DNA]</scope>
    <source>
        <strain evidence="4 5">NCTC12967</strain>
    </source>
</reference>
<dbReference type="GO" id="GO:0008408">
    <property type="term" value="F:3'-5' exonuclease activity"/>
    <property type="evidence" value="ECO:0007669"/>
    <property type="project" value="InterPro"/>
</dbReference>
<dbReference type="Proteomes" id="UP000273044">
    <property type="component" value="Chromosome"/>
</dbReference>
<dbReference type="SUPFAM" id="SSF47819">
    <property type="entry name" value="HRDC-like"/>
    <property type="match status" value="1"/>
</dbReference>
<dbReference type="GO" id="GO:0033890">
    <property type="term" value="F:ribonuclease D activity"/>
    <property type="evidence" value="ECO:0007669"/>
    <property type="project" value="UniProtKB-EC"/>
</dbReference>
<organism evidence="4 5">
    <name type="scientific">Arachnia propionica</name>
    <dbReference type="NCBI Taxonomy" id="1750"/>
    <lineage>
        <taxon>Bacteria</taxon>
        <taxon>Bacillati</taxon>
        <taxon>Actinomycetota</taxon>
        <taxon>Actinomycetes</taxon>
        <taxon>Propionibacteriales</taxon>
        <taxon>Propionibacteriaceae</taxon>
        <taxon>Arachnia</taxon>
    </lineage>
</organism>
<feature type="region of interest" description="Disordered" evidence="1">
    <location>
        <begin position="306"/>
        <end position="328"/>
    </location>
</feature>